<feature type="transmembrane region" description="Helical" evidence="1">
    <location>
        <begin position="72"/>
        <end position="91"/>
    </location>
</feature>
<organism evidence="2 3">
    <name type="scientific">Saltatorellus ferox</name>
    <dbReference type="NCBI Taxonomy" id="2528018"/>
    <lineage>
        <taxon>Bacteria</taxon>
        <taxon>Pseudomonadati</taxon>
        <taxon>Planctomycetota</taxon>
        <taxon>Planctomycetia</taxon>
        <taxon>Planctomycetia incertae sedis</taxon>
        <taxon>Saltatorellus</taxon>
    </lineage>
</organism>
<keyword evidence="1" id="KW-0472">Membrane</keyword>
<name>A0A518ENM6_9BACT</name>
<feature type="transmembrane region" description="Helical" evidence="1">
    <location>
        <begin position="103"/>
        <end position="124"/>
    </location>
</feature>
<accession>A0A518ENM6</accession>
<evidence type="ECO:0000313" key="3">
    <source>
        <dbReference type="Proteomes" id="UP000320390"/>
    </source>
</evidence>
<evidence type="ECO:0000256" key="1">
    <source>
        <dbReference type="SAM" id="Phobius"/>
    </source>
</evidence>
<evidence type="ECO:0008006" key="4">
    <source>
        <dbReference type="Google" id="ProtNLM"/>
    </source>
</evidence>
<dbReference type="RefSeq" id="WP_145195212.1">
    <property type="nucleotide sequence ID" value="NZ_CP036434.1"/>
</dbReference>
<feature type="transmembrane region" description="Helical" evidence="1">
    <location>
        <begin position="32"/>
        <end position="52"/>
    </location>
</feature>
<keyword evidence="3" id="KW-1185">Reference proteome</keyword>
<evidence type="ECO:0000313" key="2">
    <source>
        <dbReference type="EMBL" id="QDV05692.1"/>
    </source>
</evidence>
<protein>
    <recommendedName>
        <fullName evidence="4">DUF420 domain-containing protein</fullName>
    </recommendedName>
</protein>
<dbReference type="Proteomes" id="UP000320390">
    <property type="component" value="Chromosome"/>
</dbReference>
<dbReference type="OrthoDB" id="9909186at2"/>
<proteinExistence type="predicted"/>
<keyword evidence="1" id="KW-1133">Transmembrane helix</keyword>
<dbReference type="AlphaFoldDB" id="A0A518ENM6"/>
<feature type="transmembrane region" description="Helical" evidence="1">
    <location>
        <begin position="6"/>
        <end position="25"/>
    </location>
</feature>
<dbReference type="EMBL" id="CP036434">
    <property type="protein sequence ID" value="QDV05692.1"/>
    <property type="molecule type" value="Genomic_DNA"/>
</dbReference>
<keyword evidence="1" id="KW-0812">Transmembrane</keyword>
<reference evidence="2 3" key="1">
    <citation type="submission" date="2019-02" db="EMBL/GenBank/DDBJ databases">
        <title>Deep-cultivation of Planctomycetes and their phenomic and genomic characterization uncovers novel biology.</title>
        <authorList>
            <person name="Wiegand S."/>
            <person name="Jogler M."/>
            <person name="Boedeker C."/>
            <person name="Pinto D."/>
            <person name="Vollmers J."/>
            <person name="Rivas-Marin E."/>
            <person name="Kohn T."/>
            <person name="Peeters S.H."/>
            <person name="Heuer A."/>
            <person name="Rast P."/>
            <person name="Oberbeckmann S."/>
            <person name="Bunk B."/>
            <person name="Jeske O."/>
            <person name="Meyerdierks A."/>
            <person name="Storesund J.E."/>
            <person name="Kallscheuer N."/>
            <person name="Luecker S."/>
            <person name="Lage O.M."/>
            <person name="Pohl T."/>
            <person name="Merkel B.J."/>
            <person name="Hornburger P."/>
            <person name="Mueller R.-W."/>
            <person name="Bruemmer F."/>
            <person name="Labrenz M."/>
            <person name="Spormann A.M."/>
            <person name="Op den Camp H."/>
            <person name="Overmann J."/>
            <person name="Amann R."/>
            <person name="Jetten M.S.M."/>
            <person name="Mascher T."/>
            <person name="Medema M.H."/>
            <person name="Devos D.P."/>
            <person name="Kaster A.-K."/>
            <person name="Ovreas L."/>
            <person name="Rohde M."/>
            <person name="Galperin M.Y."/>
            <person name="Jogler C."/>
        </authorList>
    </citation>
    <scope>NUCLEOTIDE SEQUENCE [LARGE SCALE GENOMIC DNA]</scope>
    <source>
        <strain evidence="2 3">Poly30</strain>
    </source>
</reference>
<gene>
    <name evidence="2" type="ORF">Poly30_11920</name>
</gene>
<sequence>MSPVYGFLGALLVTVGMLVGAAITGRKRKIPMHIAFVTAAVSGLGVAIYFALKVGELYDLEKAGMITPIHLTLARVTTAAYLWPLVTGPLAMRGKIRPRIHHFGAYVALVLTLAATVTGVMMLYGAERLV</sequence>